<name>A0ABR1PD05_DIAER</name>
<sequence>MDNTNNIQGDKQGSWAVDREHLRKLCALDIEKKLDDSRDFFVAEQLLESLSCVQLDNIDVDIDHSECTTATTYFQPSRTIDEALKHLLSPDWFELSPGEAMRLYPEYKAAWFTGPWDEASSGQRGEVEIDRFGGSAWRCIDEIHGAFFLITYQMVIKRFSDHRIKPVMLYTFQGDVCARITQAYYDPDMGKIVIRQSRMLDLRGPKPTEDAWLLLRWMLNTPVGDTLIKSEDGGLPVRAKEPAASPQKPTAPATA</sequence>
<proteinExistence type="predicted"/>
<keyword evidence="3" id="KW-1185">Reference proteome</keyword>
<comment type="caution">
    <text evidence="2">The sequence shown here is derived from an EMBL/GenBank/DDBJ whole genome shotgun (WGS) entry which is preliminary data.</text>
</comment>
<accession>A0ABR1PD05</accession>
<evidence type="ECO:0000256" key="1">
    <source>
        <dbReference type="SAM" id="MobiDB-lite"/>
    </source>
</evidence>
<evidence type="ECO:0008006" key="4">
    <source>
        <dbReference type="Google" id="ProtNLM"/>
    </source>
</evidence>
<reference evidence="2 3" key="1">
    <citation type="submission" date="2024-02" db="EMBL/GenBank/DDBJ databases">
        <title>De novo assembly and annotation of 12 fungi associated with fruit tree decline syndrome in Ontario, Canada.</title>
        <authorList>
            <person name="Sulman M."/>
            <person name="Ellouze W."/>
            <person name="Ilyukhin E."/>
        </authorList>
    </citation>
    <scope>NUCLEOTIDE SEQUENCE [LARGE SCALE GENOMIC DNA]</scope>
    <source>
        <strain evidence="2 3">M169</strain>
    </source>
</reference>
<dbReference type="Proteomes" id="UP001430848">
    <property type="component" value="Unassembled WGS sequence"/>
</dbReference>
<evidence type="ECO:0000313" key="3">
    <source>
        <dbReference type="Proteomes" id="UP001430848"/>
    </source>
</evidence>
<protein>
    <recommendedName>
        <fullName evidence="4">SnoaL-like domain-containing protein</fullName>
    </recommendedName>
</protein>
<dbReference type="EMBL" id="JAKNSF020000019">
    <property type="protein sequence ID" value="KAK7732583.1"/>
    <property type="molecule type" value="Genomic_DNA"/>
</dbReference>
<feature type="region of interest" description="Disordered" evidence="1">
    <location>
        <begin position="230"/>
        <end position="255"/>
    </location>
</feature>
<gene>
    <name evidence="2" type="ORF">SLS63_004838</name>
</gene>
<organism evidence="2 3">
    <name type="scientific">Diaporthe eres</name>
    <name type="common">Phomopsis oblonga</name>
    <dbReference type="NCBI Taxonomy" id="83184"/>
    <lineage>
        <taxon>Eukaryota</taxon>
        <taxon>Fungi</taxon>
        <taxon>Dikarya</taxon>
        <taxon>Ascomycota</taxon>
        <taxon>Pezizomycotina</taxon>
        <taxon>Sordariomycetes</taxon>
        <taxon>Sordariomycetidae</taxon>
        <taxon>Diaporthales</taxon>
        <taxon>Diaporthaceae</taxon>
        <taxon>Diaporthe</taxon>
        <taxon>Diaporthe eres species complex</taxon>
    </lineage>
</organism>
<evidence type="ECO:0000313" key="2">
    <source>
        <dbReference type="EMBL" id="KAK7732583.1"/>
    </source>
</evidence>